<dbReference type="EMBL" id="AP019621">
    <property type="protein sequence ID" value="BBJ52259.1"/>
    <property type="molecule type" value="Genomic_DNA"/>
</dbReference>
<reference evidence="1" key="1">
    <citation type="submission" date="2019-04" db="EMBL/GenBank/DDBJ databases">
        <title>Draft genome sequences of Streptomyces avermitilis MC3.</title>
        <authorList>
            <person name="Komaki H."/>
            <person name="Tamura T."/>
            <person name="Hosoyama A."/>
        </authorList>
    </citation>
    <scope>NUCLEOTIDE SEQUENCE</scope>
    <source>
        <strain evidence="1">MC3</strain>
    </source>
</reference>
<proteinExistence type="predicted"/>
<protein>
    <submittedName>
        <fullName evidence="1">Uncharacterized protein</fullName>
    </submittedName>
</protein>
<name>A0A499VUH0_STRAX</name>
<gene>
    <name evidence="1" type="ORF">SAVMC3_48880</name>
</gene>
<evidence type="ECO:0000313" key="1">
    <source>
        <dbReference type="EMBL" id="BBJ52259.1"/>
    </source>
</evidence>
<sequence>MVVAADCRFGRVLLRLVLRPPKSGLVKSGLVKLGRGPAAGPPSGLVKPGRW</sequence>
<organism evidence="1">
    <name type="scientific">Streptomyces avermitilis</name>
    <dbReference type="NCBI Taxonomy" id="33903"/>
    <lineage>
        <taxon>Bacteria</taxon>
        <taxon>Bacillati</taxon>
        <taxon>Actinomycetota</taxon>
        <taxon>Actinomycetes</taxon>
        <taxon>Kitasatosporales</taxon>
        <taxon>Streptomycetaceae</taxon>
        <taxon>Streptomyces</taxon>
    </lineage>
</organism>
<accession>A0A499VUH0</accession>
<dbReference type="AlphaFoldDB" id="A0A499VUH0"/>